<dbReference type="Gene3D" id="3.40.50.150">
    <property type="entry name" value="Vaccinia Virus protein VP39"/>
    <property type="match status" value="1"/>
</dbReference>
<dbReference type="InParanoid" id="A0A420WL45"/>
<evidence type="ECO:0000256" key="2">
    <source>
        <dbReference type="ARBA" id="ARBA00022603"/>
    </source>
</evidence>
<dbReference type="PANTHER" id="PTHR44942:SF4">
    <property type="entry name" value="METHYLTRANSFERASE TYPE 11 DOMAIN-CONTAINING PROTEIN"/>
    <property type="match status" value="1"/>
</dbReference>
<evidence type="ECO:0000256" key="1">
    <source>
        <dbReference type="ARBA" id="ARBA00008361"/>
    </source>
</evidence>
<dbReference type="GO" id="GO:0003700">
    <property type="term" value="F:DNA-binding transcription factor activity"/>
    <property type="evidence" value="ECO:0007669"/>
    <property type="project" value="InterPro"/>
</dbReference>
<dbReference type="InterPro" id="IPR013216">
    <property type="entry name" value="Methyltransf_11"/>
</dbReference>
<reference evidence="5 6" key="1">
    <citation type="submission" date="2018-10" db="EMBL/GenBank/DDBJ databases">
        <title>Genomic Encyclopedia of Type Strains, Phase IV (KMG-IV): sequencing the most valuable type-strain genomes for metagenomic binning, comparative biology and taxonomic classification.</title>
        <authorList>
            <person name="Goeker M."/>
        </authorList>
    </citation>
    <scope>NUCLEOTIDE SEQUENCE [LARGE SCALE GENOMIC DNA]</scope>
    <source>
        <strain evidence="5 6">DSM 22008</strain>
    </source>
</reference>
<dbReference type="InterPro" id="IPR051052">
    <property type="entry name" value="Diverse_substrate_MTase"/>
</dbReference>
<comment type="similarity">
    <text evidence="1">Belongs to the methyltransferase superfamily.</text>
</comment>
<dbReference type="Pfam" id="PF01022">
    <property type="entry name" value="HTH_5"/>
    <property type="match status" value="1"/>
</dbReference>
<dbReference type="InterPro" id="IPR029063">
    <property type="entry name" value="SAM-dependent_MTases_sf"/>
</dbReference>
<dbReference type="CDD" id="cd02440">
    <property type="entry name" value="AdoMet_MTases"/>
    <property type="match status" value="1"/>
</dbReference>
<dbReference type="InterPro" id="IPR001845">
    <property type="entry name" value="HTH_ArsR_DNA-bd_dom"/>
</dbReference>
<evidence type="ECO:0000256" key="3">
    <source>
        <dbReference type="ARBA" id="ARBA00022679"/>
    </source>
</evidence>
<dbReference type="InterPro" id="IPR036390">
    <property type="entry name" value="WH_DNA-bd_sf"/>
</dbReference>
<dbReference type="RefSeq" id="WP_121099481.1">
    <property type="nucleotide sequence ID" value="NZ_RBII01000001.1"/>
</dbReference>
<evidence type="ECO:0000313" key="6">
    <source>
        <dbReference type="Proteomes" id="UP000282211"/>
    </source>
</evidence>
<dbReference type="PROSITE" id="PS50987">
    <property type="entry name" value="HTH_ARSR_2"/>
    <property type="match status" value="1"/>
</dbReference>
<protein>
    <submittedName>
        <fullName evidence="5">ArsR family transcriptional regulator</fullName>
    </submittedName>
</protein>
<dbReference type="AlphaFoldDB" id="A0A420WL45"/>
<name>A0A420WL45_9PROT</name>
<dbReference type="InterPro" id="IPR036388">
    <property type="entry name" value="WH-like_DNA-bd_sf"/>
</dbReference>
<dbReference type="PRINTS" id="PR00778">
    <property type="entry name" value="HTHARSR"/>
</dbReference>
<dbReference type="EMBL" id="RBII01000001">
    <property type="protein sequence ID" value="RKQ71734.1"/>
    <property type="molecule type" value="Genomic_DNA"/>
</dbReference>
<dbReference type="Gene3D" id="1.10.10.10">
    <property type="entry name" value="Winged helix-like DNA-binding domain superfamily/Winged helix DNA-binding domain"/>
    <property type="match status" value="1"/>
</dbReference>
<dbReference type="GO" id="GO:0032259">
    <property type="term" value="P:methylation"/>
    <property type="evidence" value="ECO:0007669"/>
    <property type="project" value="UniProtKB-KW"/>
</dbReference>
<dbReference type="SUPFAM" id="SSF53335">
    <property type="entry name" value="S-adenosyl-L-methionine-dependent methyltransferases"/>
    <property type="match status" value="1"/>
</dbReference>
<dbReference type="NCBIfam" id="NF033788">
    <property type="entry name" value="HTH_metalloreg"/>
    <property type="match status" value="1"/>
</dbReference>
<dbReference type="SUPFAM" id="SSF46785">
    <property type="entry name" value="Winged helix' DNA-binding domain"/>
    <property type="match status" value="1"/>
</dbReference>
<dbReference type="Pfam" id="PF08241">
    <property type="entry name" value="Methyltransf_11"/>
    <property type="match status" value="1"/>
</dbReference>
<dbReference type="PANTHER" id="PTHR44942">
    <property type="entry name" value="METHYLTRANSF_11 DOMAIN-CONTAINING PROTEIN"/>
    <property type="match status" value="1"/>
</dbReference>
<proteinExistence type="inferred from homology"/>
<organism evidence="5 6">
    <name type="scientific">Litorimonas taeanensis</name>
    <dbReference type="NCBI Taxonomy" id="568099"/>
    <lineage>
        <taxon>Bacteria</taxon>
        <taxon>Pseudomonadati</taxon>
        <taxon>Pseudomonadota</taxon>
        <taxon>Alphaproteobacteria</taxon>
        <taxon>Maricaulales</taxon>
        <taxon>Robiginitomaculaceae</taxon>
    </lineage>
</organism>
<keyword evidence="3" id="KW-0808">Transferase</keyword>
<keyword evidence="6" id="KW-1185">Reference proteome</keyword>
<dbReference type="Proteomes" id="UP000282211">
    <property type="component" value="Unassembled WGS sequence"/>
</dbReference>
<sequence length="311" mass="35174">MEHFASILKTMGHTGRLRILALLERGELTVTELVQILNLSQPRVTQYINSLESVGIIERLREGSWVFSRLKRGNSDGARLVDVILKNIPRHDDVFKSDLIELQKVRDARSKVAEEFFAKVALDDKQLGNEYLPQRDIEIALLERIAEQSFEFMIDMGTGTGRMLELFASQIQHGAGIDLSPEMLKVARHKLAGDEFAHISVQQGKLQSTPFKDGTADLITLHQVLHFLDDPSEAIAEAARVMRHKATLLIIDFEAHSVESFRDEYAHRRLGFSDAEIIEWSESVGLKIQNTQRVINTNNPAVVIWEAQKLS</sequence>
<dbReference type="GO" id="GO:0008757">
    <property type="term" value="F:S-adenosylmethionine-dependent methyltransferase activity"/>
    <property type="evidence" value="ECO:0007669"/>
    <property type="project" value="InterPro"/>
</dbReference>
<evidence type="ECO:0000313" key="5">
    <source>
        <dbReference type="EMBL" id="RKQ71734.1"/>
    </source>
</evidence>
<feature type="domain" description="HTH arsR-type" evidence="4">
    <location>
        <begin position="1"/>
        <end position="96"/>
    </location>
</feature>
<dbReference type="SMART" id="SM00418">
    <property type="entry name" value="HTH_ARSR"/>
    <property type="match status" value="1"/>
</dbReference>
<dbReference type="OrthoDB" id="9789575at2"/>
<gene>
    <name evidence="5" type="ORF">DES40_1063</name>
</gene>
<dbReference type="CDD" id="cd00090">
    <property type="entry name" value="HTH_ARSR"/>
    <property type="match status" value="1"/>
</dbReference>
<evidence type="ECO:0000259" key="4">
    <source>
        <dbReference type="PROSITE" id="PS50987"/>
    </source>
</evidence>
<accession>A0A420WL45</accession>
<keyword evidence="2" id="KW-0489">Methyltransferase</keyword>
<dbReference type="InterPro" id="IPR011991">
    <property type="entry name" value="ArsR-like_HTH"/>
</dbReference>
<comment type="caution">
    <text evidence="5">The sequence shown here is derived from an EMBL/GenBank/DDBJ whole genome shotgun (WGS) entry which is preliminary data.</text>
</comment>